<reference evidence="1 2" key="1">
    <citation type="submission" date="2020-08" db="EMBL/GenBank/DDBJ databases">
        <title>Genomic Encyclopedia of Type Strains, Phase IV (KMG-V): Genome sequencing to study the core and pangenomes of soil and plant-associated prokaryotes.</title>
        <authorList>
            <person name="Whitman W."/>
        </authorList>
    </citation>
    <scope>NUCLEOTIDE SEQUENCE [LARGE SCALE GENOMIC DNA]</scope>
    <source>
        <strain evidence="1 2">M8UP14</strain>
    </source>
</reference>
<evidence type="ECO:0000313" key="1">
    <source>
        <dbReference type="EMBL" id="MBB5058827.1"/>
    </source>
</evidence>
<dbReference type="Proteomes" id="UP000540989">
    <property type="component" value="Unassembled WGS sequence"/>
</dbReference>
<evidence type="ECO:0008006" key="3">
    <source>
        <dbReference type="Google" id="ProtNLM"/>
    </source>
</evidence>
<sequence length="166" mass="18369">MKVAALFTLPLFMSVRCNGQTSVKTDSINELQSVIGLPLSQAVAAREVYKKPLKAALARQAGTACQTTSGQQPYNVCMGKEDETAYSDFAIFYNNLQMLCHDQDQLLTLQQSEKQWKAYSDSTMKATRAAWPDGTAAPGVAGQVYLSLVRDYMRLLVEIYDLNISQ</sequence>
<gene>
    <name evidence="1" type="ORF">HDF16_003541</name>
</gene>
<name>A0A7W7ZFF6_9BACT</name>
<protein>
    <recommendedName>
        <fullName evidence="3">Lysozyme inhibitor LprI N-terminal domain-containing protein</fullName>
    </recommendedName>
</protein>
<dbReference type="Gene3D" id="1.20.1270.180">
    <property type="match status" value="1"/>
</dbReference>
<evidence type="ECO:0000313" key="2">
    <source>
        <dbReference type="Proteomes" id="UP000540989"/>
    </source>
</evidence>
<dbReference type="EMBL" id="JACHIP010000004">
    <property type="protein sequence ID" value="MBB5058827.1"/>
    <property type="molecule type" value="Genomic_DNA"/>
</dbReference>
<proteinExistence type="predicted"/>
<accession>A0A7W7ZFF6</accession>
<comment type="caution">
    <text evidence="1">The sequence shown here is derived from an EMBL/GenBank/DDBJ whole genome shotgun (WGS) entry which is preliminary data.</text>
</comment>
<dbReference type="AlphaFoldDB" id="A0A7W7ZFF6"/>
<keyword evidence="2" id="KW-1185">Reference proteome</keyword>
<organism evidence="1 2">
    <name type="scientific">Granulicella aggregans</name>
    <dbReference type="NCBI Taxonomy" id="474949"/>
    <lineage>
        <taxon>Bacteria</taxon>
        <taxon>Pseudomonadati</taxon>
        <taxon>Acidobacteriota</taxon>
        <taxon>Terriglobia</taxon>
        <taxon>Terriglobales</taxon>
        <taxon>Acidobacteriaceae</taxon>
        <taxon>Granulicella</taxon>
    </lineage>
</organism>